<dbReference type="GeneID" id="20320117"/>
<dbReference type="AlphaFoldDB" id="A0A074ZM79"/>
<protein>
    <submittedName>
        <fullName evidence="1">Uncharacterized protein</fullName>
    </submittedName>
</protein>
<dbReference type="EMBL" id="KL596736">
    <property type="protein sequence ID" value="KER26877.1"/>
    <property type="molecule type" value="Genomic_DNA"/>
</dbReference>
<evidence type="ECO:0000313" key="2">
    <source>
        <dbReference type="Proteomes" id="UP000054324"/>
    </source>
</evidence>
<evidence type="ECO:0000313" key="1">
    <source>
        <dbReference type="EMBL" id="KER26877.1"/>
    </source>
</evidence>
<sequence length="182" mass="20305">MNMDTNHDVPIAINQRLIKCDNSCHRICSPTNGAIWKFSHIAAQCVMNRSPLDARLEQLGNISALVLLPGDTAGMQRVGVAAERLAIFLYMDAQPTHRLMQTAFAHYWFSIALSVEDLDSHVNEMETIRFAMLGTSLFVELDKLVTNASLRVQTTGSAHQQIAYLTQPKFDVDHPIRKANAN</sequence>
<reference evidence="1 2" key="1">
    <citation type="submission" date="2013-11" db="EMBL/GenBank/DDBJ databases">
        <title>Opisthorchis viverrini - life in the bile duct.</title>
        <authorList>
            <person name="Young N.D."/>
            <person name="Nagarajan N."/>
            <person name="Lin S.J."/>
            <person name="Korhonen P.K."/>
            <person name="Jex A.R."/>
            <person name="Hall R.S."/>
            <person name="Safavi-Hemami H."/>
            <person name="Kaewkong W."/>
            <person name="Bertrand D."/>
            <person name="Gao S."/>
            <person name="Seet Q."/>
            <person name="Wongkham S."/>
            <person name="Teh B.T."/>
            <person name="Wongkham C."/>
            <person name="Intapan P.M."/>
            <person name="Maleewong W."/>
            <person name="Yang X."/>
            <person name="Hu M."/>
            <person name="Wang Z."/>
            <person name="Hofmann A."/>
            <person name="Sternberg P.W."/>
            <person name="Tan P."/>
            <person name="Wang J."/>
            <person name="Gasser R.B."/>
        </authorList>
    </citation>
    <scope>NUCLEOTIDE SEQUENCE [LARGE SCALE GENOMIC DNA]</scope>
</reference>
<name>A0A074ZM79_OPIVI</name>
<organism evidence="1 2">
    <name type="scientific">Opisthorchis viverrini</name>
    <name type="common">Southeast Asian liver fluke</name>
    <dbReference type="NCBI Taxonomy" id="6198"/>
    <lineage>
        <taxon>Eukaryota</taxon>
        <taxon>Metazoa</taxon>
        <taxon>Spiralia</taxon>
        <taxon>Lophotrochozoa</taxon>
        <taxon>Platyhelminthes</taxon>
        <taxon>Trematoda</taxon>
        <taxon>Digenea</taxon>
        <taxon>Opisthorchiida</taxon>
        <taxon>Opisthorchiata</taxon>
        <taxon>Opisthorchiidae</taxon>
        <taxon>Opisthorchis</taxon>
    </lineage>
</organism>
<keyword evidence="2" id="KW-1185">Reference proteome</keyword>
<dbReference type="KEGG" id="ovi:T265_05935"/>
<gene>
    <name evidence="1" type="ORF">T265_05935</name>
</gene>
<dbReference type="CTD" id="20320117"/>
<proteinExistence type="predicted"/>
<accession>A0A074ZM79</accession>
<dbReference type="Proteomes" id="UP000054324">
    <property type="component" value="Unassembled WGS sequence"/>
</dbReference>
<dbReference type="RefSeq" id="XP_009169346.1">
    <property type="nucleotide sequence ID" value="XM_009171082.1"/>
</dbReference>